<dbReference type="AlphaFoldDB" id="A0A858BXE7"/>
<accession>A0A858BXE7</accession>
<dbReference type="EMBL" id="CP048649">
    <property type="protein sequence ID" value="QIB69755.1"/>
    <property type="molecule type" value="Genomic_DNA"/>
</dbReference>
<dbReference type="PROSITE" id="PS51272">
    <property type="entry name" value="SLH"/>
    <property type="match status" value="2"/>
</dbReference>
<gene>
    <name evidence="4" type="ORF">Ami103574_10670</name>
</gene>
<feature type="domain" description="SLH" evidence="3">
    <location>
        <begin position="151"/>
        <end position="214"/>
    </location>
</feature>
<dbReference type="PANTHER" id="PTHR43308">
    <property type="entry name" value="OUTER MEMBRANE PROTEIN ALPHA-RELATED"/>
    <property type="match status" value="1"/>
</dbReference>
<dbReference type="KEGG" id="abut:Ami103574_10670"/>
<feature type="signal peptide" evidence="2">
    <location>
        <begin position="1"/>
        <end position="24"/>
    </location>
</feature>
<protein>
    <submittedName>
        <fullName evidence="4">S-layer homology domain-containing protein</fullName>
    </submittedName>
</protein>
<reference evidence="4 5" key="1">
    <citation type="submission" date="2020-02" db="EMBL/GenBank/DDBJ databases">
        <authorList>
            <person name="Kim Y.B."/>
            <person name="Roh S.W."/>
        </authorList>
    </citation>
    <scope>NUCLEOTIDE SEQUENCE [LARGE SCALE GENOMIC DNA]</scope>
    <source>
        <strain evidence="4 5">DSM 103574</strain>
    </source>
</reference>
<dbReference type="Pfam" id="PF00395">
    <property type="entry name" value="SLH"/>
    <property type="match status" value="2"/>
</dbReference>
<evidence type="ECO:0000256" key="1">
    <source>
        <dbReference type="ARBA" id="ARBA00022737"/>
    </source>
</evidence>
<evidence type="ECO:0000313" key="5">
    <source>
        <dbReference type="Proteomes" id="UP000466848"/>
    </source>
</evidence>
<evidence type="ECO:0000256" key="2">
    <source>
        <dbReference type="SAM" id="SignalP"/>
    </source>
</evidence>
<organism evidence="4 5">
    <name type="scientific">Aminipila butyrica</name>
    <dbReference type="NCBI Taxonomy" id="433296"/>
    <lineage>
        <taxon>Bacteria</taxon>
        <taxon>Bacillati</taxon>
        <taxon>Bacillota</taxon>
        <taxon>Clostridia</taxon>
        <taxon>Peptostreptococcales</taxon>
        <taxon>Anaerovoracaceae</taxon>
        <taxon>Aminipila</taxon>
    </lineage>
</organism>
<name>A0A858BXE7_9FIRM</name>
<evidence type="ECO:0000313" key="4">
    <source>
        <dbReference type="EMBL" id="QIB69755.1"/>
    </source>
</evidence>
<keyword evidence="2" id="KW-0732">Signal</keyword>
<dbReference type="InterPro" id="IPR001119">
    <property type="entry name" value="SLH_dom"/>
</dbReference>
<dbReference type="PANTHER" id="PTHR43308:SF5">
    <property type="entry name" value="S-LAYER PROTEIN _ PEPTIDOGLYCAN ENDO-BETA-N-ACETYLGLUCOSAMINIDASE"/>
    <property type="match status" value="1"/>
</dbReference>
<sequence>MKKKMFTMCLVGILTLATASSSFALSNFTDIKSGNWAEPYVNKLVEKGGINGYPDGTFKPSSTMTTAEFIKTIMAIIGDGEYQPIEGDKHWASGYMHYAGVLGIVPEGMFEKSDWDKPITREKMGVIMEKVAEVFYEEETLADSAKLASVKTGIKDYSSICDYCKDYIIQAVNRGLIQGYADGTFGPKKTATRAEAATMIVRLTEPTYRTVEVKTEAVKEGTNLADILPQALRDKGVGSFAKDYVVLENGNQFNLKYLYSNDENFYVEYKISGKVYTLDKNMGAIDVSSPTNDWGTEANPAVQKQAFNGKLAETAYFIFEAWHDNDNNSTIYLVPNTLTE</sequence>
<dbReference type="Proteomes" id="UP000466848">
    <property type="component" value="Chromosome"/>
</dbReference>
<dbReference type="InterPro" id="IPR051465">
    <property type="entry name" value="Cell_Envelope_Struct_Comp"/>
</dbReference>
<feature type="chain" id="PRO_5032917712" evidence="2">
    <location>
        <begin position="25"/>
        <end position="340"/>
    </location>
</feature>
<keyword evidence="5" id="KW-1185">Reference proteome</keyword>
<keyword evidence="1" id="KW-0677">Repeat</keyword>
<dbReference type="RefSeq" id="WP_163066995.1">
    <property type="nucleotide sequence ID" value="NZ_CP048649.1"/>
</dbReference>
<evidence type="ECO:0000259" key="3">
    <source>
        <dbReference type="PROSITE" id="PS51272"/>
    </source>
</evidence>
<feature type="domain" description="SLH" evidence="3">
    <location>
        <begin position="24"/>
        <end position="87"/>
    </location>
</feature>
<proteinExistence type="predicted"/>